<feature type="transmembrane region" description="Helical" evidence="1">
    <location>
        <begin position="107"/>
        <end position="125"/>
    </location>
</feature>
<dbReference type="Proteomes" id="UP000321296">
    <property type="component" value="Chromosome"/>
</dbReference>
<protein>
    <submittedName>
        <fullName evidence="2">Uncharacterized protein</fullName>
    </submittedName>
</protein>
<dbReference type="AlphaFoldDB" id="A0A5B8T1E2"/>
<feature type="transmembrane region" description="Helical" evidence="1">
    <location>
        <begin position="169"/>
        <end position="192"/>
    </location>
</feature>
<proteinExistence type="predicted"/>
<evidence type="ECO:0000313" key="3">
    <source>
        <dbReference type="Proteomes" id="UP000321296"/>
    </source>
</evidence>
<dbReference type="EMBL" id="CP042383">
    <property type="protein sequence ID" value="QEA42471.1"/>
    <property type="molecule type" value="Genomic_DNA"/>
</dbReference>
<accession>A0A5B8T1E2</accession>
<keyword evidence="1" id="KW-0812">Transmembrane</keyword>
<feature type="transmembrane region" description="Helical" evidence="1">
    <location>
        <begin position="137"/>
        <end position="157"/>
    </location>
</feature>
<reference evidence="2 3" key="1">
    <citation type="submission" date="2019-06" db="EMBL/GenBank/DDBJ databases">
        <title>Genome analyses of bacteria isolated from kimchi.</title>
        <authorList>
            <person name="Lee S."/>
            <person name="Ahn S."/>
            <person name="Roh S."/>
        </authorList>
    </citation>
    <scope>NUCLEOTIDE SEQUENCE [LARGE SCALE GENOMIC DNA]</scope>
    <source>
        <strain evidence="2 3">CBA3630</strain>
    </source>
</reference>
<name>A0A5B8T1E2_LEUPS</name>
<dbReference type="KEGG" id="lpse:FGL85_08155"/>
<evidence type="ECO:0000256" key="1">
    <source>
        <dbReference type="SAM" id="Phobius"/>
    </source>
</evidence>
<keyword evidence="1" id="KW-0472">Membrane</keyword>
<feature type="transmembrane region" description="Helical" evidence="1">
    <location>
        <begin position="204"/>
        <end position="226"/>
    </location>
</feature>
<feature type="transmembrane region" description="Helical" evidence="1">
    <location>
        <begin position="57"/>
        <end position="78"/>
    </location>
</feature>
<feature type="transmembrane region" description="Helical" evidence="1">
    <location>
        <begin position="31"/>
        <end position="51"/>
    </location>
</feature>
<organism evidence="2 3">
    <name type="scientific">Leuconostoc pseudomesenteroides</name>
    <dbReference type="NCBI Taxonomy" id="33968"/>
    <lineage>
        <taxon>Bacteria</taxon>
        <taxon>Bacillati</taxon>
        <taxon>Bacillota</taxon>
        <taxon>Bacilli</taxon>
        <taxon>Lactobacillales</taxon>
        <taxon>Lactobacillaceae</taxon>
        <taxon>Leuconostoc</taxon>
    </lineage>
</organism>
<dbReference type="RefSeq" id="WP_147651720.1">
    <property type="nucleotide sequence ID" value="NZ_CP042383.1"/>
</dbReference>
<evidence type="ECO:0000313" key="2">
    <source>
        <dbReference type="EMBL" id="QEA42471.1"/>
    </source>
</evidence>
<sequence length="236" mass="26922">MTLINNIKNYFNKLIDRHNLRRHIIEKADRIVLYNAASTITNFLFALLKIVVGLLFWSLWFMIFGGYYVLLLAIRSYFLWRYQQVRMSALSLTQRKIIETKYLREGGFFYALLGAVLVVLSAYMYYRGQPQHYNQSIVLLIALIGFVKIGTSIAGWIRARHFHSPIITFLKSLNFADGLVAIVMTQYALLAYEKSPQASSSTGLFGAVIGCMLVLLGLSISLKAHLKIRSESSHKL</sequence>
<keyword evidence="1" id="KW-1133">Transmembrane helix</keyword>
<gene>
    <name evidence="2" type="ORF">FGL85_08155</name>
</gene>